<feature type="compositionally biased region" description="Basic and acidic residues" evidence="12">
    <location>
        <begin position="399"/>
        <end position="439"/>
    </location>
</feature>
<dbReference type="EC" id="2.3.1.225" evidence="11"/>
<name>A0AAE0U9V0_SORBR</name>
<keyword evidence="4 11" id="KW-1133">Transmembrane helix</keyword>
<accession>A0AAE0U9V0</accession>
<dbReference type="AlphaFoldDB" id="A0AAE0U9V0"/>
<comment type="domain">
    <text evidence="11">The DHHC domain is required for palmitoyltransferase activity.</text>
</comment>
<evidence type="ECO:0000313" key="14">
    <source>
        <dbReference type="EMBL" id="KAK3396142.1"/>
    </source>
</evidence>
<dbReference type="GO" id="GO:0019706">
    <property type="term" value="F:protein-cysteine S-palmitoyltransferase activity"/>
    <property type="evidence" value="ECO:0007669"/>
    <property type="project" value="UniProtKB-EC"/>
</dbReference>
<evidence type="ECO:0000256" key="10">
    <source>
        <dbReference type="ARBA" id="ARBA00048048"/>
    </source>
</evidence>
<evidence type="ECO:0000256" key="11">
    <source>
        <dbReference type="RuleBase" id="RU079119"/>
    </source>
</evidence>
<dbReference type="EMBL" id="JAUTDP010000009">
    <property type="protein sequence ID" value="KAK3396142.1"/>
    <property type="molecule type" value="Genomic_DNA"/>
</dbReference>
<comment type="similarity">
    <text evidence="9">Belongs to the DHHC palmitoyltransferase family. PFA5 subfamily.</text>
</comment>
<dbReference type="Pfam" id="PF01529">
    <property type="entry name" value="DHHC"/>
    <property type="match status" value="1"/>
</dbReference>
<feature type="region of interest" description="Disordered" evidence="12">
    <location>
        <begin position="397"/>
        <end position="439"/>
    </location>
</feature>
<dbReference type="PANTHER" id="PTHR22883:SF23">
    <property type="entry name" value="PALMITOYLTRANSFERASE ZDHHC6"/>
    <property type="match status" value="1"/>
</dbReference>
<comment type="subcellular location">
    <subcellularLocation>
        <location evidence="1">Membrane</location>
        <topology evidence="1">Multi-pass membrane protein</topology>
    </subcellularLocation>
</comment>
<comment type="catalytic activity">
    <reaction evidence="10 11">
        <text>L-cysteinyl-[protein] + hexadecanoyl-CoA = S-hexadecanoyl-L-cysteinyl-[protein] + CoA</text>
        <dbReference type="Rhea" id="RHEA:36683"/>
        <dbReference type="Rhea" id="RHEA-COMP:10131"/>
        <dbReference type="Rhea" id="RHEA-COMP:11032"/>
        <dbReference type="ChEBI" id="CHEBI:29950"/>
        <dbReference type="ChEBI" id="CHEBI:57287"/>
        <dbReference type="ChEBI" id="CHEBI:57379"/>
        <dbReference type="ChEBI" id="CHEBI:74151"/>
        <dbReference type="EC" id="2.3.1.225"/>
    </reaction>
</comment>
<evidence type="ECO:0000313" key="15">
    <source>
        <dbReference type="Proteomes" id="UP001281003"/>
    </source>
</evidence>
<protein>
    <recommendedName>
        <fullName evidence="11">Palmitoyltransferase</fullName>
        <ecNumber evidence="11">2.3.1.225</ecNumber>
    </recommendedName>
</protein>
<evidence type="ECO:0000256" key="7">
    <source>
        <dbReference type="ARBA" id="ARBA00023288"/>
    </source>
</evidence>
<dbReference type="GO" id="GO:0016020">
    <property type="term" value="C:membrane"/>
    <property type="evidence" value="ECO:0007669"/>
    <property type="project" value="UniProtKB-SubCell"/>
</dbReference>
<keyword evidence="15" id="KW-1185">Reference proteome</keyword>
<sequence>MSSVRARRSETRWVTRFMPVFLAAVVGLATYTTAKRVSVDHFLHRRQQPSAAIAILVFYFITFALMVLTYIRLFLVIQYNPGVAPLGQRAIWRLEKEEKEKPSWRRHKHKQTDDIEANAYSNVGPDEDPDSPGLESFYSKDVFICETDGKPRWCPTCCTWKQDRAHHCSEIDRCVKKMDHYCPWVGGIVGETSFKYFIQFTFYGSLCAIVVIIACALCTRQRLNAGDGLDGFVIAMLATCGLLGFFTITMFITSARYALLNMTNIDYLKSKNFVHTLAIRVPRGTQSCEKYKVITYPISKPGDSSSQLPGEASRRDVASERDVLATRTFAIVKTDLGENPWDLGFYRNWKSVMGNNFIDWLLPIKDSPCSTYENNESFYEMGRVYLRVRERFGLPSLSEDEKGFTTSKKESSGSQPKERKQQKKKDQGQQDEVHGSANL</sequence>
<dbReference type="PANTHER" id="PTHR22883">
    <property type="entry name" value="ZINC FINGER DHHC DOMAIN CONTAINING PROTEIN"/>
    <property type="match status" value="1"/>
</dbReference>
<evidence type="ECO:0000256" key="5">
    <source>
        <dbReference type="ARBA" id="ARBA00023136"/>
    </source>
</evidence>
<dbReference type="InterPro" id="IPR039859">
    <property type="entry name" value="PFA4/ZDH16/20/ERF2-like"/>
</dbReference>
<feature type="transmembrane region" description="Helical" evidence="11">
    <location>
        <begin position="231"/>
        <end position="252"/>
    </location>
</feature>
<keyword evidence="7" id="KW-0449">Lipoprotein</keyword>
<evidence type="ECO:0000256" key="1">
    <source>
        <dbReference type="ARBA" id="ARBA00004141"/>
    </source>
</evidence>
<reference evidence="14" key="2">
    <citation type="submission" date="2023-07" db="EMBL/GenBank/DDBJ databases">
        <authorList>
            <consortium name="Lawrence Berkeley National Laboratory"/>
            <person name="Haridas S."/>
            <person name="Hensen N."/>
            <person name="Bonometti L."/>
            <person name="Westerberg I."/>
            <person name="Brannstrom I.O."/>
            <person name="Guillou S."/>
            <person name="Cros-Aarteil S."/>
            <person name="Calhoun S."/>
            <person name="Kuo A."/>
            <person name="Mondo S."/>
            <person name="Pangilinan J."/>
            <person name="Riley R."/>
            <person name="LaButti K."/>
            <person name="Andreopoulos B."/>
            <person name="Lipzen A."/>
            <person name="Chen C."/>
            <person name="Yanf M."/>
            <person name="Daum C."/>
            <person name="Ng V."/>
            <person name="Clum A."/>
            <person name="Steindorff A."/>
            <person name="Ohm R."/>
            <person name="Martin F."/>
            <person name="Silar P."/>
            <person name="Natvig D."/>
            <person name="Lalanne C."/>
            <person name="Gautier V."/>
            <person name="Ament-velasquez S.L."/>
            <person name="Kruys A."/>
            <person name="Hutchinson M.I."/>
            <person name="Powell A.J."/>
            <person name="Barry K."/>
            <person name="Miller A.N."/>
            <person name="Grigoriev I.V."/>
            <person name="Debuchy R."/>
            <person name="Gladieux P."/>
            <person name="Thoren M.H."/>
            <person name="Johannesson H."/>
        </authorList>
    </citation>
    <scope>NUCLEOTIDE SEQUENCE</scope>
    <source>
        <strain evidence="14">FGSC 1904</strain>
    </source>
</reference>
<evidence type="ECO:0000256" key="12">
    <source>
        <dbReference type="SAM" id="MobiDB-lite"/>
    </source>
</evidence>
<feature type="transmembrane region" description="Helical" evidence="11">
    <location>
        <begin position="200"/>
        <end position="219"/>
    </location>
</feature>
<evidence type="ECO:0000256" key="3">
    <source>
        <dbReference type="ARBA" id="ARBA00022692"/>
    </source>
</evidence>
<evidence type="ECO:0000256" key="4">
    <source>
        <dbReference type="ARBA" id="ARBA00022989"/>
    </source>
</evidence>
<reference evidence="14" key="1">
    <citation type="journal article" date="2023" name="Mol. Phylogenet. Evol.">
        <title>Genome-scale phylogeny and comparative genomics of the fungal order Sordariales.</title>
        <authorList>
            <person name="Hensen N."/>
            <person name="Bonometti L."/>
            <person name="Westerberg I."/>
            <person name="Brannstrom I.O."/>
            <person name="Guillou S."/>
            <person name="Cros-Aarteil S."/>
            <person name="Calhoun S."/>
            <person name="Haridas S."/>
            <person name="Kuo A."/>
            <person name="Mondo S."/>
            <person name="Pangilinan J."/>
            <person name="Riley R."/>
            <person name="LaButti K."/>
            <person name="Andreopoulos B."/>
            <person name="Lipzen A."/>
            <person name="Chen C."/>
            <person name="Yan M."/>
            <person name="Daum C."/>
            <person name="Ng V."/>
            <person name="Clum A."/>
            <person name="Steindorff A."/>
            <person name="Ohm R.A."/>
            <person name="Martin F."/>
            <person name="Silar P."/>
            <person name="Natvig D.O."/>
            <person name="Lalanne C."/>
            <person name="Gautier V."/>
            <person name="Ament-Velasquez S.L."/>
            <person name="Kruys A."/>
            <person name="Hutchinson M.I."/>
            <person name="Powell A.J."/>
            <person name="Barry K."/>
            <person name="Miller A.N."/>
            <person name="Grigoriev I.V."/>
            <person name="Debuchy R."/>
            <person name="Gladieux P."/>
            <person name="Hiltunen Thoren M."/>
            <person name="Johannesson H."/>
        </authorList>
    </citation>
    <scope>NUCLEOTIDE SEQUENCE</scope>
    <source>
        <strain evidence="14">FGSC 1904</strain>
    </source>
</reference>
<evidence type="ECO:0000256" key="6">
    <source>
        <dbReference type="ARBA" id="ARBA00023139"/>
    </source>
</evidence>
<evidence type="ECO:0000256" key="9">
    <source>
        <dbReference type="ARBA" id="ARBA00038298"/>
    </source>
</evidence>
<organism evidence="14 15">
    <name type="scientific">Sordaria brevicollis</name>
    <dbReference type="NCBI Taxonomy" id="83679"/>
    <lineage>
        <taxon>Eukaryota</taxon>
        <taxon>Fungi</taxon>
        <taxon>Dikarya</taxon>
        <taxon>Ascomycota</taxon>
        <taxon>Pezizomycotina</taxon>
        <taxon>Sordariomycetes</taxon>
        <taxon>Sordariomycetidae</taxon>
        <taxon>Sordariales</taxon>
        <taxon>Sordariaceae</taxon>
        <taxon>Sordaria</taxon>
    </lineage>
</organism>
<keyword evidence="2 11" id="KW-0808">Transferase</keyword>
<keyword evidence="6" id="KW-0564">Palmitate</keyword>
<dbReference type="PROSITE" id="PS50216">
    <property type="entry name" value="DHHC"/>
    <property type="match status" value="1"/>
</dbReference>
<feature type="transmembrane region" description="Helical" evidence="11">
    <location>
        <begin position="50"/>
        <end position="71"/>
    </location>
</feature>
<feature type="domain" description="Palmitoyltransferase DHHC" evidence="13">
    <location>
        <begin position="150"/>
        <end position="270"/>
    </location>
</feature>
<evidence type="ECO:0000256" key="2">
    <source>
        <dbReference type="ARBA" id="ARBA00022679"/>
    </source>
</evidence>
<evidence type="ECO:0000259" key="13">
    <source>
        <dbReference type="Pfam" id="PF01529"/>
    </source>
</evidence>
<evidence type="ECO:0000256" key="8">
    <source>
        <dbReference type="ARBA" id="ARBA00023315"/>
    </source>
</evidence>
<comment type="caution">
    <text evidence="14">The sequence shown here is derived from an EMBL/GenBank/DDBJ whole genome shotgun (WGS) entry which is preliminary data.</text>
</comment>
<gene>
    <name evidence="14" type="ORF">B0T20DRAFT_358011</name>
</gene>
<dbReference type="GO" id="GO:0005794">
    <property type="term" value="C:Golgi apparatus"/>
    <property type="evidence" value="ECO:0007669"/>
    <property type="project" value="TreeGrafter"/>
</dbReference>
<dbReference type="InterPro" id="IPR001594">
    <property type="entry name" value="Palmitoyltrfase_DHHC"/>
</dbReference>
<dbReference type="GO" id="GO:0006612">
    <property type="term" value="P:protein targeting to membrane"/>
    <property type="evidence" value="ECO:0007669"/>
    <property type="project" value="TreeGrafter"/>
</dbReference>
<keyword evidence="5 11" id="KW-0472">Membrane</keyword>
<keyword evidence="3 11" id="KW-0812">Transmembrane</keyword>
<keyword evidence="8 11" id="KW-0012">Acyltransferase</keyword>
<dbReference type="GO" id="GO:0005783">
    <property type="term" value="C:endoplasmic reticulum"/>
    <property type="evidence" value="ECO:0007669"/>
    <property type="project" value="TreeGrafter"/>
</dbReference>
<dbReference type="Proteomes" id="UP001281003">
    <property type="component" value="Unassembled WGS sequence"/>
</dbReference>
<proteinExistence type="inferred from homology"/>